<evidence type="ECO:0000313" key="6">
    <source>
        <dbReference type="EMBL" id="ABM77964.1"/>
    </source>
</evidence>
<evidence type="ECO:0000256" key="1">
    <source>
        <dbReference type="ARBA" id="ARBA00010333"/>
    </source>
</evidence>
<dbReference type="RefSeq" id="WP_011825862.1">
    <property type="nucleotide sequence ID" value="NC_008820.1"/>
</dbReference>
<dbReference type="SUPFAM" id="SSF53850">
    <property type="entry name" value="Periplasmic binding protein-like II"/>
    <property type="match status" value="1"/>
</dbReference>
<dbReference type="InterPro" id="IPR001638">
    <property type="entry name" value="Solute-binding_3/MltF_N"/>
</dbReference>
<evidence type="ECO:0000256" key="3">
    <source>
        <dbReference type="ARBA" id="ARBA00022729"/>
    </source>
</evidence>
<dbReference type="InterPro" id="IPR018313">
    <property type="entry name" value="SBP_3_CS"/>
</dbReference>
<dbReference type="SMART" id="SM00062">
    <property type="entry name" value="PBPb"/>
    <property type="match status" value="1"/>
</dbReference>
<comment type="similarity">
    <text evidence="1 4">Belongs to the bacterial solute-binding protein 3 family.</text>
</comment>
<protein>
    <submittedName>
        <fullName evidence="6">ABC transporter for amino acids, substrate binding protein</fullName>
    </submittedName>
</protein>
<dbReference type="PANTHER" id="PTHR30085">
    <property type="entry name" value="AMINO ACID ABC TRANSPORTER PERMEASE"/>
    <property type="match status" value="1"/>
</dbReference>
<organism evidence="6 7">
    <name type="scientific">Prochlorococcus marinus (strain MIT 9303)</name>
    <dbReference type="NCBI Taxonomy" id="59922"/>
    <lineage>
        <taxon>Bacteria</taxon>
        <taxon>Bacillati</taxon>
        <taxon>Cyanobacteriota</taxon>
        <taxon>Cyanophyceae</taxon>
        <taxon>Synechococcales</taxon>
        <taxon>Prochlorococcaceae</taxon>
        <taxon>Prochlorococcus</taxon>
    </lineage>
</organism>
<evidence type="ECO:0000259" key="5">
    <source>
        <dbReference type="SMART" id="SM00062"/>
    </source>
</evidence>
<name>A2C904_PROM3</name>
<dbReference type="HOGENOM" id="CLU_019602_3_2_3"/>
<evidence type="ECO:0000256" key="2">
    <source>
        <dbReference type="ARBA" id="ARBA00022448"/>
    </source>
</evidence>
<accession>A2C904</accession>
<gene>
    <name evidence="6" type="ordered locus">P9303_12151</name>
</gene>
<reference evidence="6 7" key="1">
    <citation type="journal article" date="2007" name="PLoS Genet.">
        <title>Patterns and implications of gene gain and loss in the evolution of Prochlorococcus.</title>
        <authorList>
            <person name="Kettler G.C."/>
            <person name="Martiny A.C."/>
            <person name="Huang K."/>
            <person name="Zucker J."/>
            <person name="Coleman M.L."/>
            <person name="Rodrigue S."/>
            <person name="Chen F."/>
            <person name="Lapidus A."/>
            <person name="Ferriera S."/>
            <person name="Johnson J."/>
            <person name="Steglich C."/>
            <person name="Church G.M."/>
            <person name="Richardson P."/>
            <person name="Chisholm S.W."/>
        </authorList>
    </citation>
    <scope>NUCLEOTIDE SEQUENCE [LARGE SCALE GENOMIC DNA]</scope>
    <source>
        <strain evidence="6 7">MIT 9303</strain>
    </source>
</reference>
<dbReference type="Pfam" id="PF00497">
    <property type="entry name" value="SBP_bac_3"/>
    <property type="match status" value="1"/>
</dbReference>
<dbReference type="GO" id="GO:0006865">
    <property type="term" value="P:amino acid transport"/>
    <property type="evidence" value="ECO:0007669"/>
    <property type="project" value="TreeGrafter"/>
</dbReference>
<feature type="domain" description="Solute-binding protein family 3/N-terminal" evidence="5">
    <location>
        <begin position="38"/>
        <end position="269"/>
    </location>
</feature>
<sequence length="349" mass="37425">MIRRFATGLVTLSLLATGCASIDQGGGSRLELISKRGQLHCGVSGKIPGFSFLLGNGRYEGLDVDICRAMAAAVVGDATKVQYRPLTAPERFTALKTGEIDLLSRNTTLNLSRDAAGGNGLTFAPVVFHDGQGLMVKRSTGIKGLQDLKASNICVGSGTTTEQNLNDAFQERKLSYTPIKYQDLNQVVAGYLQGRCLAMTSDRSQLAAARSGFPDPEQHIILDVVLSKEPLAPASVGGDQRLGDAIRWVVFALFAAEEFGITQENVDSKLQQAKTNPQMSSLRRFLGVDAGLGQKLGLADDFVVKVIRATGNYGEIYNRHLGPNSSVPIPRGLNRSYRQGGLLIAPPFN</sequence>
<dbReference type="PROSITE" id="PS51257">
    <property type="entry name" value="PROKAR_LIPOPROTEIN"/>
    <property type="match status" value="1"/>
</dbReference>
<dbReference type="InterPro" id="IPR051455">
    <property type="entry name" value="Bact_solute-bind_prot3"/>
</dbReference>
<dbReference type="STRING" id="59922.P9303_12151"/>
<dbReference type="Gene3D" id="3.40.190.10">
    <property type="entry name" value="Periplasmic binding protein-like II"/>
    <property type="match status" value="2"/>
</dbReference>
<proteinExistence type="inferred from homology"/>
<dbReference type="KEGG" id="pmf:P9303_12151"/>
<dbReference type="BioCyc" id="PMAR59922:G1G80-1063-MONOMER"/>
<keyword evidence="3" id="KW-0732">Signal</keyword>
<dbReference type="AlphaFoldDB" id="A2C904"/>
<dbReference type="EMBL" id="CP000554">
    <property type="protein sequence ID" value="ABM77964.1"/>
    <property type="molecule type" value="Genomic_DNA"/>
</dbReference>
<dbReference type="Proteomes" id="UP000002274">
    <property type="component" value="Chromosome"/>
</dbReference>
<evidence type="ECO:0000313" key="7">
    <source>
        <dbReference type="Proteomes" id="UP000002274"/>
    </source>
</evidence>
<dbReference type="CDD" id="cd13692">
    <property type="entry name" value="PBP2_BztA"/>
    <property type="match status" value="1"/>
</dbReference>
<evidence type="ECO:0000256" key="4">
    <source>
        <dbReference type="RuleBase" id="RU003744"/>
    </source>
</evidence>
<dbReference type="PROSITE" id="PS01039">
    <property type="entry name" value="SBP_BACTERIAL_3"/>
    <property type="match status" value="1"/>
</dbReference>
<dbReference type="PANTHER" id="PTHR30085:SF7">
    <property type="entry name" value="AMINO-ACID ABC TRANSPORTER-BINDING PROTEIN YHDW-RELATED"/>
    <property type="match status" value="1"/>
</dbReference>
<keyword evidence="2" id="KW-0813">Transport</keyword>